<dbReference type="Proteomes" id="UP000095281">
    <property type="component" value="Unplaced"/>
</dbReference>
<organism evidence="1 2">
    <name type="scientific">Meloidogyne hapla</name>
    <name type="common">Root-knot nematode worm</name>
    <dbReference type="NCBI Taxonomy" id="6305"/>
    <lineage>
        <taxon>Eukaryota</taxon>
        <taxon>Metazoa</taxon>
        <taxon>Ecdysozoa</taxon>
        <taxon>Nematoda</taxon>
        <taxon>Chromadorea</taxon>
        <taxon>Rhabditida</taxon>
        <taxon>Tylenchina</taxon>
        <taxon>Tylenchomorpha</taxon>
        <taxon>Tylenchoidea</taxon>
        <taxon>Meloidogynidae</taxon>
        <taxon>Meloidogyninae</taxon>
        <taxon>Meloidogyne</taxon>
    </lineage>
</organism>
<sequence length="191" mass="21985">MVTDSPVAMIVSSFFAHTDTQCELRFRFHVRADARASGAGLLVTTEQLSLRHSFSHSKESASHGNQAMEEEDEADWIRPILRQYFLLAWSILWSKLIRERFEPDTSTSASEIWTLGRVLLGQFNFPTRIRIECHPSSLTMSEFGALIVECSIDDLHLVNCAGKYHFLFVLLCKLEFMPWFRSLKFTCDNMN</sequence>
<accession>A0A1I8BMA5</accession>
<evidence type="ECO:0000313" key="2">
    <source>
        <dbReference type="WBParaSite" id="MhA1_Contig309.frz3.gene64"/>
    </source>
</evidence>
<dbReference type="WBParaSite" id="MhA1_Contig309.frz3.gene64">
    <property type="protein sequence ID" value="MhA1_Contig309.frz3.gene64"/>
    <property type="gene ID" value="MhA1_Contig309.frz3.gene64"/>
</dbReference>
<evidence type="ECO:0000313" key="1">
    <source>
        <dbReference type="Proteomes" id="UP000095281"/>
    </source>
</evidence>
<reference evidence="2" key="1">
    <citation type="submission" date="2016-11" db="UniProtKB">
        <authorList>
            <consortium name="WormBaseParasite"/>
        </authorList>
    </citation>
    <scope>IDENTIFICATION</scope>
</reference>
<dbReference type="AlphaFoldDB" id="A0A1I8BMA5"/>
<protein>
    <submittedName>
        <fullName evidence="2">Uncharacterized protein</fullName>
    </submittedName>
</protein>
<name>A0A1I8BMA5_MELHA</name>
<keyword evidence="1" id="KW-1185">Reference proteome</keyword>
<proteinExistence type="predicted"/>